<comment type="caution">
    <text evidence="1">The sequence shown here is derived from an EMBL/GenBank/DDBJ whole genome shotgun (WGS) entry which is preliminary data.</text>
</comment>
<evidence type="ECO:0000313" key="2">
    <source>
        <dbReference type="Proteomes" id="UP001597402"/>
    </source>
</evidence>
<dbReference type="RefSeq" id="WP_376878745.1">
    <property type="nucleotide sequence ID" value="NZ_JBHUHP010000016.1"/>
</dbReference>
<reference evidence="2" key="1">
    <citation type="journal article" date="2019" name="Int. J. Syst. Evol. Microbiol.">
        <title>The Global Catalogue of Microorganisms (GCM) 10K type strain sequencing project: providing services to taxonomists for standard genome sequencing and annotation.</title>
        <authorList>
            <consortium name="The Broad Institute Genomics Platform"/>
            <consortium name="The Broad Institute Genome Sequencing Center for Infectious Disease"/>
            <person name="Wu L."/>
            <person name="Ma J."/>
        </authorList>
    </citation>
    <scope>NUCLEOTIDE SEQUENCE [LARGE SCALE GENOMIC DNA]</scope>
    <source>
        <strain evidence="2">JCM 3338</strain>
    </source>
</reference>
<protein>
    <submittedName>
        <fullName evidence="1">Uncharacterized protein</fullName>
    </submittedName>
</protein>
<proteinExistence type="predicted"/>
<dbReference type="Proteomes" id="UP001597402">
    <property type="component" value="Unassembled WGS sequence"/>
</dbReference>
<organism evidence="1 2">
    <name type="scientific">Blastococcus deserti</name>
    <dbReference type="NCBI Taxonomy" id="2259033"/>
    <lineage>
        <taxon>Bacteria</taxon>
        <taxon>Bacillati</taxon>
        <taxon>Actinomycetota</taxon>
        <taxon>Actinomycetes</taxon>
        <taxon>Geodermatophilales</taxon>
        <taxon>Geodermatophilaceae</taxon>
        <taxon>Blastococcus</taxon>
    </lineage>
</organism>
<gene>
    <name evidence="1" type="ORF">ACFSHS_17330</name>
</gene>
<evidence type="ECO:0000313" key="1">
    <source>
        <dbReference type="EMBL" id="MFD2093327.1"/>
    </source>
</evidence>
<dbReference type="Gene3D" id="3.75.10.10">
    <property type="entry name" value="L-arginine/glycine Amidinotransferase, Chain A"/>
    <property type="match status" value="1"/>
</dbReference>
<sequence length="470" mass="52180">MVSESLYRRLVPDAPLHRRTDRDPVADSALERFESLRAATPPTPGLKEPRLTSTWQGRIERILFAVPAFSVDDPESAAAYRSVISALRPGTEFVVVHARSRRDDVEEWFRAAGHTDTVTYVPLPDYVSFTDWAEDAYLALTDASDGSPYLMEPWEFLRAGDALIADAVEEYTDMQASQAPLVFQGGNCLIGDDFWFLGTDYFADSVRLLQSGRPPVELPDRADLSETVRQLFRDYVDAGRQLTLVGTRRPVAVPELRGAREGDRFYLDLPSGGVGDFQPIFHIDMLITLVGREDGRFTVLVGDPAMADDMLGTSSPYALREAYDQIAAALSAEGFEVRRNPLVHRSTPGATFALAELRAMAAQDGDPALAQAVRELAAAGATDDTPVTVRDWHHITWNNCLVENSGSAGRHVYLPTFGHGENRDLAVIDEHMSRLWTELGFEVHPLADFNSFARRQGVVHCIKKYLRRGD</sequence>
<name>A0ABW4XEI3_9ACTN</name>
<dbReference type="EMBL" id="JBHUHP010000016">
    <property type="protein sequence ID" value="MFD2093327.1"/>
    <property type="molecule type" value="Genomic_DNA"/>
</dbReference>
<keyword evidence="2" id="KW-1185">Reference proteome</keyword>
<accession>A0ABW4XEI3</accession>